<dbReference type="PANTHER" id="PTHR23546">
    <property type="entry name" value="TRANSPORT PROTEIN"/>
    <property type="match status" value="1"/>
</dbReference>
<feature type="transmembrane region" description="Helical" evidence="5">
    <location>
        <begin position="45"/>
        <end position="64"/>
    </location>
</feature>
<dbReference type="PANTHER" id="PTHR23546:SF1">
    <property type="entry name" value="MEMBRANE PROTEIN"/>
    <property type="match status" value="1"/>
</dbReference>
<dbReference type="SUPFAM" id="SSF103473">
    <property type="entry name" value="MFS general substrate transporter"/>
    <property type="match status" value="1"/>
</dbReference>
<feature type="transmembrane region" description="Helical" evidence="5">
    <location>
        <begin position="313"/>
        <end position="338"/>
    </location>
</feature>
<evidence type="ECO:0000256" key="3">
    <source>
        <dbReference type="ARBA" id="ARBA00022989"/>
    </source>
</evidence>
<reference evidence="7 8" key="1">
    <citation type="submission" date="2018-05" db="EMBL/GenBank/DDBJ databases">
        <title>Evolution of GPA BGCs.</title>
        <authorList>
            <person name="Waglechner N."/>
            <person name="Wright G.D."/>
        </authorList>
    </citation>
    <scope>NUCLEOTIDE SEQUENCE [LARGE SCALE GENOMIC DNA]</scope>
    <source>
        <strain evidence="7 8">A82846</strain>
    </source>
</reference>
<keyword evidence="4 5" id="KW-0472">Membrane</keyword>
<feature type="transmembrane region" description="Helical" evidence="5">
    <location>
        <begin position="179"/>
        <end position="197"/>
    </location>
</feature>
<feature type="transmembrane region" description="Helical" evidence="5">
    <location>
        <begin position="289"/>
        <end position="307"/>
    </location>
</feature>
<feature type="transmembrane region" description="Helical" evidence="5">
    <location>
        <begin position="76"/>
        <end position="99"/>
    </location>
</feature>
<dbReference type="AlphaFoldDB" id="A0A428ZHQ3"/>
<evidence type="ECO:0000256" key="5">
    <source>
        <dbReference type="SAM" id="Phobius"/>
    </source>
</evidence>
<protein>
    <submittedName>
        <fullName evidence="7">MFS transporter</fullName>
    </submittedName>
</protein>
<dbReference type="Proteomes" id="UP000287547">
    <property type="component" value="Unassembled WGS sequence"/>
</dbReference>
<proteinExistence type="predicted"/>
<sequence>MPSTTRTRSVLGVLLIAVLAVFTGQYLLSAVLAPLSREIQLSEYHLGLVITVAAVAFTVASIGWGKLCDRWGTRRVLLTGLVIGAIGLGLFGAVCAWAVAGERATGLVLTAMIVTRSALFGIGLGAVSVAALAYAGASSSGEAERTRAMSLIAAAQASAQILGPGLGGLLALADLLAPVYLAPVLLLLAALVVAVLLPKPPAAERESAPAERIAFWDSRIRHYFPIGFLLFLSLGVVQIVIGFLFQDRLGLDARTTAAAIGVAGVLTGLVLIVMQAVAVPRLRWGPVRLLRVGAPVAAVGYVVLAFGSSYWSMIAGLIVVTLGLGLGLPGYTAGPGLAVGADQQGQVSGLINATNGLTYIVGPLLGTALYEVAPVVPVVFCVGLCAVAAMMLVATPAFQVGSR</sequence>
<dbReference type="Gene3D" id="1.20.1250.20">
    <property type="entry name" value="MFS general substrate transporter like domains"/>
    <property type="match status" value="1"/>
</dbReference>
<comment type="caution">
    <text evidence="7">The sequence shown here is derived from an EMBL/GenBank/DDBJ whole genome shotgun (WGS) entry which is preliminary data.</text>
</comment>
<evidence type="ECO:0000313" key="8">
    <source>
        <dbReference type="Proteomes" id="UP000287547"/>
    </source>
</evidence>
<feature type="transmembrane region" description="Helical" evidence="5">
    <location>
        <begin position="257"/>
        <end position="277"/>
    </location>
</feature>
<feature type="domain" description="Major facilitator superfamily (MFS) profile" evidence="6">
    <location>
        <begin position="10"/>
        <end position="401"/>
    </location>
</feature>
<dbReference type="InterPro" id="IPR036259">
    <property type="entry name" value="MFS_trans_sf"/>
</dbReference>
<evidence type="ECO:0000259" key="6">
    <source>
        <dbReference type="PROSITE" id="PS50850"/>
    </source>
</evidence>
<feature type="transmembrane region" description="Helical" evidence="5">
    <location>
        <begin position="119"/>
        <end position="137"/>
    </location>
</feature>
<keyword evidence="2 5" id="KW-0812">Transmembrane</keyword>
<gene>
    <name evidence="7" type="ORF">DMH04_10745</name>
</gene>
<name>A0A428ZHQ3_KIBAR</name>
<dbReference type="InterPro" id="IPR011701">
    <property type="entry name" value="MFS"/>
</dbReference>
<dbReference type="GO" id="GO:0022857">
    <property type="term" value="F:transmembrane transporter activity"/>
    <property type="evidence" value="ECO:0007669"/>
    <property type="project" value="InterPro"/>
</dbReference>
<feature type="transmembrane region" description="Helical" evidence="5">
    <location>
        <begin position="149"/>
        <end position="173"/>
    </location>
</feature>
<dbReference type="GO" id="GO:0005886">
    <property type="term" value="C:plasma membrane"/>
    <property type="evidence" value="ECO:0007669"/>
    <property type="project" value="UniProtKB-SubCell"/>
</dbReference>
<keyword evidence="3 5" id="KW-1133">Transmembrane helix</keyword>
<dbReference type="InterPro" id="IPR020846">
    <property type="entry name" value="MFS_dom"/>
</dbReference>
<feature type="transmembrane region" description="Helical" evidence="5">
    <location>
        <begin position="223"/>
        <end position="245"/>
    </location>
</feature>
<evidence type="ECO:0000256" key="4">
    <source>
        <dbReference type="ARBA" id="ARBA00023136"/>
    </source>
</evidence>
<evidence type="ECO:0000256" key="1">
    <source>
        <dbReference type="ARBA" id="ARBA00004651"/>
    </source>
</evidence>
<evidence type="ECO:0000256" key="2">
    <source>
        <dbReference type="ARBA" id="ARBA00022692"/>
    </source>
</evidence>
<dbReference type="RefSeq" id="WP_037264083.1">
    <property type="nucleotide sequence ID" value="NZ_QHKI01000006.1"/>
</dbReference>
<evidence type="ECO:0000313" key="7">
    <source>
        <dbReference type="EMBL" id="RSM87490.1"/>
    </source>
</evidence>
<comment type="subcellular location">
    <subcellularLocation>
        <location evidence="1">Cell membrane</location>
        <topology evidence="1">Multi-pass membrane protein</topology>
    </subcellularLocation>
</comment>
<dbReference type="PROSITE" id="PS50850">
    <property type="entry name" value="MFS"/>
    <property type="match status" value="1"/>
</dbReference>
<dbReference type="EMBL" id="QHKI01000006">
    <property type="protein sequence ID" value="RSM87490.1"/>
    <property type="molecule type" value="Genomic_DNA"/>
</dbReference>
<dbReference type="OrthoDB" id="9793283at2"/>
<dbReference type="Pfam" id="PF07690">
    <property type="entry name" value="MFS_1"/>
    <property type="match status" value="1"/>
</dbReference>
<feature type="transmembrane region" description="Helical" evidence="5">
    <location>
        <begin position="376"/>
        <end position="398"/>
    </location>
</feature>
<feature type="transmembrane region" description="Helical" evidence="5">
    <location>
        <begin position="350"/>
        <end position="370"/>
    </location>
</feature>
<organism evidence="7 8">
    <name type="scientific">Kibdelosporangium aridum</name>
    <dbReference type="NCBI Taxonomy" id="2030"/>
    <lineage>
        <taxon>Bacteria</taxon>
        <taxon>Bacillati</taxon>
        <taxon>Actinomycetota</taxon>
        <taxon>Actinomycetes</taxon>
        <taxon>Pseudonocardiales</taxon>
        <taxon>Pseudonocardiaceae</taxon>
        <taxon>Kibdelosporangium</taxon>
    </lineage>
</organism>
<accession>A0A428ZHQ3</accession>